<feature type="transmembrane region" description="Helical" evidence="1">
    <location>
        <begin position="34"/>
        <end position="55"/>
    </location>
</feature>
<dbReference type="RefSeq" id="WP_090444311.1">
    <property type="nucleotide sequence ID" value="NZ_FOHU01000011.1"/>
</dbReference>
<dbReference type="EMBL" id="FOHU01000011">
    <property type="protein sequence ID" value="SET44960.1"/>
    <property type="molecule type" value="Genomic_DNA"/>
</dbReference>
<keyword evidence="3" id="KW-1185">Reference proteome</keyword>
<protein>
    <submittedName>
        <fullName evidence="2">Uncharacterized protein</fullName>
    </submittedName>
</protein>
<accession>A0A1I0EII8</accession>
<keyword evidence="1" id="KW-1133">Transmembrane helix</keyword>
<proteinExistence type="predicted"/>
<name>A0A1I0EII8_9FIRM</name>
<dbReference type="OrthoDB" id="9985333at2"/>
<evidence type="ECO:0000256" key="1">
    <source>
        <dbReference type="SAM" id="Phobius"/>
    </source>
</evidence>
<dbReference type="Proteomes" id="UP000199568">
    <property type="component" value="Unassembled WGS sequence"/>
</dbReference>
<keyword evidence="1" id="KW-0472">Membrane</keyword>
<keyword evidence="1" id="KW-0812">Transmembrane</keyword>
<dbReference type="STRING" id="426128.SAMN05660297_02424"/>
<evidence type="ECO:0000313" key="3">
    <source>
        <dbReference type="Proteomes" id="UP000199568"/>
    </source>
</evidence>
<evidence type="ECO:0000313" key="2">
    <source>
        <dbReference type="EMBL" id="SET44960.1"/>
    </source>
</evidence>
<organism evidence="2 3">
    <name type="scientific">Natronincola peptidivorans</name>
    <dbReference type="NCBI Taxonomy" id="426128"/>
    <lineage>
        <taxon>Bacteria</taxon>
        <taxon>Bacillati</taxon>
        <taxon>Bacillota</taxon>
        <taxon>Clostridia</taxon>
        <taxon>Peptostreptococcales</taxon>
        <taxon>Natronincolaceae</taxon>
        <taxon>Natronincola</taxon>
    </lineage>
</organism>
<dbReference type="AlphaFoldDB" id="A0A1I0EII8"/>
<reference evidence="2 3" key="1">
    <citation type="submission" date="2016-10" db="EMBL/GenBank/DDBJ databases">
        <authorList>
            <person name="de Groot N.N."/>
        </authorList>
    </citation>
    <scope>NUCLEOTIDE SEQUENCE [LARGE SCALE GENOMIC DNA]</scope>
    <source>
        <strain evidence="2 3">DSM 18979</strain>
    </source>
</reference>
<sequence>MAAICGLLSASSMIFLALNGLIFGINTGMICMFTLNEIIEIAIKLYCLFVGAFYIRQFSREIVKPLAGTRI</sequence>
<gene>
    <name evidence="2" type="ORF">SAMN05660297_02424</name>
</gene>